<dbReference type="Proteomes" id="UP000266260">
    <property type="component" value="Unassembled WGS sequence"/>
</dbReference>
<dbReference type="EMBL" id="QXIT01000129">
    <property type="protein sequence ID" value="RIE07138.1"/>
    <property type="molecule type" value="Genomic_DNA"/>
</dbReference>
<protein>
    <recommendedName>
        <fullName evidence="4">Glycoside hydrolase family 57 N-terminal domain-containing protein</fullName>
    </recommendedName>
</protein>
<gene>
    <name evidence="5" type="ORF">SMC6_07410</name>
</gene>
<dbReference type="InterPro" id="IPR011330">
    <property type="entry name" value="Glyco_hydro/deAcase_b/a-brl"/>
</dbReference>
<keyword evidence="2 3" id="KW-0119">Carbohydrate metabolism</keyword>
<accession>A0A398D3J1</accession>
<dbReference type="GO" id="GO:0005975">
    <property type="term" value="P:carbohydrate metabolic process"/>
    <property type="evidence" value="ECO:0007669"/>
    <property type="project" value="InterPro"/>
</dbReference>
<dbReference type="GO" id="GO:0003824">
    <property type="term" value="F:catalytic activity"/>
    <property type="evidence" value="ECO:0007669"/>
    <property type="project" value="InterPro"/>
</dbReference>
<dbReference type="InterPro" id="IPR027291">
    <property type="entry name" value="Glyco_hydro_38_N_sf"/>
</dbReference>
<name>A0A398D3J1_9BACT</name>
<comment type="caution">
    <text evidence="5">The sequence shown here is derived from an EMBL/GenBank/DDBJ whole genome shotgun (WGS) entry which is preliminary data.</text>
</comment>
<evidence type="ECO:0000256" key="1">
    <source>
        <dbReference type="ARBA" id="ARBA00006821"/>
    </source>
</evidence>
<evidence type="ECO:0000256" key="3">
    <source>
        <dbReference type="RuleBase" id="RU361196"/>
    </source>
</evidence>
<dbReference type="AlphaFoldDB" id="A0A398D3J1"/>
<proteinExistence type="inferred from homology"/>
<dbReference type="PANTHER" id="PTHR36306:SF1">
    <property type="entry name" value="ALPHA-AMYLASE-RELATED"/>
    <property type="match status" value="1"/>
</dbReference>
<dbReference type="CDD" id="cd10796">
    <property type="entry name" value="GH57N_APU"/>
    <property type="match status" value="1"/>
</dbReference>
<reference evidence="5 6" key="1">
    <citation type="submission" date="2018-09" db="EMBL/GenBank/DDBJ databases">
        <title>Discovery and Ecogenomic Context for Candidatus Cryosericales, a Global Caldiserica Order Active in Thawing Permafrost.</title>
        <authorList>
            <person name="Martinez M.A."/>
            <person name="Woodcroft B.J."/>
            <person name="Ignacio Espinoza J.C."/>
            <person name="Zayed A."/>
            <person name="Singleton C.M."/>
            <person name="Boyd J."/>
            <person name="Li Y.-F."/>
            <person name="Purvine S."/>
            <person name="Maughan H."/>
            <person name="Hodgkins S.B."/>
            <person name="Anderson D."/>
            <person name="Sederholm M."/>
            <person name="Temperton B."/>
            <person name="Saleska S.R."/>
            <person name="Tyson G.W."/>
            <person name="Rich V.I."/>
        </authorList>
    </citation>
    <scope>NUCLEOTIDE SEQUENCE [LARGE SCALE GENOMIC DNA]</scope>
    <source>
        <strain evidence="5 6">SMC6</strain>
    </source>
</reference>
<dbReference type="PANTHER" id="PTHR36306">
    <property type="entry name" value="ALPHA-AMYLASE-RELATED-RELATED"/>
    <property type="match status" value="1"/>
</dbReference>
<evidence type="ECO:0000313" key="6">
    <source>
        <dbReference type="Proteomes" id="UP000266260"/>
    </source>
</evidence>
<dbReference type="InterPro" id="IPR004300">
    <property type="entry name" value="Glyco_hydro_57_N"/>
</dbReference>
<dbReference type="Pfam" id="PF03065">
    <property type="entry name" value="Glyco_hydro_57"/>
    <property type="match status" value="1"/>
</dbReference>
<dbReference type="Gene3D" id="3.20.110.10">
    <property type="entry name" value="Glycoside hydrolase 38, N terminal domain"/>
    <property type="match status" value="1"/>
</dbReference>
<keyword evidence="6" id="KW-1185">Reference proteome</keyword>
<sequence>MACCDTTGGTCTWRNPSETRTLLTMPELLSVCFLWHFHQPQYQDLTSGTALLPWTRLHCARNYAMMLEILEEQPTVHVTINITPVLATQLDAYAHGRSSDEWLELTSTPVTKLGMDQRMRLIALFLDVNRERIIDPDARYTELYRLRNEPPDSWSEQDLRDLQCKFILAWTCSADLQAGLVDRTLLAKSRDYTEEDRTALLEAQQELVRNFLPRLARLAASGQVELATSPFAHPIIPLLIDTDVARSVQDTPFPQPGFRHPEDAFMQLELGKKTVEDLLHQRVRGCWPSEGSVSQNAVAEIARAGFSWTATDEEILLRELPDEPHRVLYRPYRAQTRAGEVTMVFRDRGLSDAIGFWYASLTKEHAVGQFLDSVRSIRDALDRPGVLSIILDGENAWEFYPEGGAPFLRALYAALADEPGVRLSTVAEAIERNPATPMPDFRPGSWIDGNFRIWIGEDEDNRAWQYLRETREDWARFDPTEQERSRMSLLAAEGSDWNWWYGRDRTSQTAVQFDDLYRRHLANVYTQAGKQIPDRLLVPILDGGPTMVPILPVGLVSPRIDGGPPGDLDWASAHHVKPDSGGGAMNSGVPVVTSVRIGYSLSDMYLLMQFAAQADRARDLRVEVRFTSPGGSTRLIIRRDDGKTKASIDPLGPMTWALGETLQIRLPFETLRARRGDTITFAIVVLGEGRLMSAVPAHGVMSIELPAADYELQHREV</sequence>
<comment type="similarity">
    <text evidence="1 3">Belongs to the glycosyl hydrolase 57 family.</text>
</comment>
<dbReference type="SUPFAM" id="SSF88713">
    <property type="entry name" value="Glycoside hydrolase/deacetylase"/>
    <property type="match status" value="1"/>
</dbReference>
<evidence type="ECO:0000259" key="4">
    <source>
        <dbReference type="Pfam" id="PF03065"/>
    </source>
</evidence>
<dbReference type="InterPro" id="IPR052046">
    <property type="entry name" value="GH57_Enzymes"/>
</dbReference>
<organism evidence="5 6">
    <name type="scientific">Candidatus Cryosericum odellii</name>
    <dbReference type="NCBI Taxonomy" id="2290917"/>
    <lineage>
        <taxon>Bacteria</taxon>
        <taxon>Pseudomonadati</taxon>
        <taxon>Caldisericota/Cryosericota group</taxon>
        <taxon>Candidatus Cryosericota</taxon>
        <taxon>Candidatus Cryosericia</taxon>
        <taxon>Candidatus Cryosericales</taxon>
        <taxon>Candidatus Cryosericaceae</taxon>
        <taxon>Candidatus Cryosericum</taxon>
    </lineage>
</organism>
<evidence type="ECO:0000256" key="2">
    <source>
        <dbReference type="ARBA" id="ARBA00023277"/>
    </source>
</evidence>
<evidence type="ECO:0000313" key="5">
    <source>
        <dbReference type="EMBL" id="RIE07138.1"/>
    </source>
</evidence>
<feature type="domain" description="Glycoside hydrolase family 57 N-terminal" evidence="4">
    <location>
        <begin position="33"/>
        <end position="438"/>
    </location>
</feature>